<dbReference type="InterPro" id="IPR011118">
    <property type="entry name" value="Tannase/feruloyl_esterase"/>
</dbReference>
<proteinExistence type="inferred from homology"/>
<evidence type="ECO:0000256" key="4">
    <source>
        <dbReference type="ARBA" id="ARBA00022801"/>
    </source>
</evidence>
<dbReference type="Pfam" id="PF07519">
    <property type="entry name" value="Tannase"/>
    <property type="match status" value="1"/>
</dbReference>
<name>A0AAD7AX97_9AGAR</name>
<evidence type="ECO:0000313" key="8">
    <source>
        <dbReference type="EMBL" id="KAJ7602966.1"/>
    </source>
</evidence>
<dbReference type="PANTHER" id="PTHR33938:SF15">
    <property type="entry name" value="FERULOYL ESTERASE B-RELATED"/>
    <property type="match status" value="1"/>
</dbReference>
<keyword evidence="1" id="KW-0719">Serine esterase</keyword>
<evidence type="ECO:0000256" key="2">
    <source>
        <dbReference type="ARBA" id="ARBA00022651"/>
    </source>
</evidence>
<sequence length="93" mass="10334">LYRLFLIPGMAHCIHGTPDAAWSFGQLALQPPLERNVTKSHALLALVDWVEGGQGPETITGTTTDGSGERVHCRYPRESVWDKKEEKWGCSEV</sequence>
<keyword evidence="4 7" id="KW-0378">Hydrolase</keyword>
<gene>
    <name evidence="8" type="ORF">FB45DRAFT_773180</name>
</gene>
<keyword evidence="2" id="KW-0119">Carbohydrate metabolism</keyword>
<evidence type="ECO:0000313" key="9">
    <source>
        <dbReference type="Proteomes" id="UP001221142"/>
    </source>
</evidence>
<keyword evidence="5" id="KW-1015">Disulfide bond</keyword>
<accession>A0AAD7AX97</accession>
<evidence type="ECO:0000256" key="1">
    <source>
        <dbReference type="ARBA" id="ARBA00022487"/>
    </source>
</evidence>
<comment type="similarity">
    <text evidence="7">Belongs to the tannase family.</text>
</comment>
<dbReference type="AlphaFoldDB" id="A0AAD7AX97"/>
<comment type="catalytic activity">
    <reaction evidence="6">
        <text>feruloyl-polysaccharide + H2O = ferulate + polysaccharide.</text>
        <dbReference type="EC" id="3.1.1.73"/>
    </reaction>
</comment>
<keyword evidence="2" id="KW-0624">Polysaccharide degradation</keyword>
<dbReference type="Proteomes" id="UP001221142">
    <property type="component" value="Unassembled WGS sequence"/>
</dbReference>
<dbReference type="GO" id="GO:0030600">
    <property type="term" value="F:feruloyl esterase activity"/>
    <property type="evidence" value="ECO:0007669"/>
    <property type="project" value="UniProtKB-EC"/>
</dbReference>
<keyword evidence="3" id="KW-0732">Signal</keyword>
<evidence type="ECO:0000256" key="7">
    <source>
        <dbReference type="RuleBase" id="RU361238"/>
    </source>
</evidence>
<dbReference type="GO" id="GO:0045493">
    <property type="term" value="P:xylan catabolic process"/>
    <property type="evidence" value="ECO:0007669"/>
    <property type="project" value="UniProtKB-KW"/>
</dbReference>
<evidence type="ECO:0000256" key="3">
    <source>
        <dbReference type="ARBA" id="ARBA00022729"/>
    </source>
</evidence>
<keyword evidence="2" id="KW-0858">Xylan degradation</keyword>
<feature type="non-terminal residue" evidence="8">
    <location>
        <position position="1"/>
    </location>
</feature>
<evidence type="ECO:0000256" key="5">
    <source>
        <dbReference type="ARBA" id="ARBA00023157"/>
    </source>
</evidence>
<dbReference type="EC" id="3.1.1.-" evidence="7"/>
<dbReference type="EMBL" id="JARKIF010000187">
    <property type="protein sequence ID" value="KAJ7602966.1"/>
    <property type="molecule type" value="Genomic_DNA"/>
</dbReference>
<dbReference type="PANTHER" id="PTHR33938">
    <property type="entry name" value="FERULOYL ESTERASE B-RELATED"/>
    <property type="match status" value="1"/>
</dbReference>
<organism evidence="8 9">
    <name type="scientific">Roridomyces roridus</name>
    <dbReference type="NCBI Taxonomy" id="1738132"/>
    <lineage>
        <taxon>Eukaryota</taxon>
        <taxon>Fungi</taxon>
        <taxon>Dikarya</taxon>
        <taxon>Basidiomycota</taxon>
        <taxon>Agaricomycotina</taxon>
        <taxon>Agaricomycetes</taxon>
        <taxon>Agaricomycetidae</taxon>
        <taxon>Agaricales</taxon>
        <taxon>Marasmiineae</taxon>
        <taxon>Mycenaceae</taxon>
        <taxon>Roridomyces</taxon>
    </lineage>
</organism>
<comment type="caution">
    <text evidence="8">The sequence shown here is derived from an EMBL/GenBank/DDBJ whole genome shotgun (WGS) entry which is preliminary data.</text>
</comment>
<evidence type="ECO:0000256" key="6">
    <source>
        <dbReference type="ARBA" id="ARBA00034075"/>
    </source>
</evidence>
<protein>
    <recommendedName>
        <fullName evidence="7">Carboxylic ester hydrolase</fullName>
        <ecNumber evidence="7">3.1.1.-</ecNumber>
    </recommendedName>
</protein>
<keyword evidence="9" id="KW-1185">Reference proteome</keyword>
<reference evidence="8" key="1">
    <citation type="submission" date="2023-03" db="EMBL/GenBank/DDBJ databases">
        <title>Massive genome expansion in bonnet fungi (Mycena s.s.) driven by repeated elements and novel gene families across ecological guilds.</title>
        <authorList>
            <consortium name="Lawrence Berkeley National Laboratory"/>
            <person name="Harder C.B."/>
            <person name="Miyauchi S."/>
            <person name="Viragh M."/>
            <person name="Kuo A."/>
            <person name="Thoen E."/>
            <person name="Andreopoulos B."/>
            <person name="Lu D."/>
            <person name="Skrede I."/>
            <person name="Drula E."/>
            <person name="Henrissat B."/>
            <person name="Morin E."/>
            <person name="Kohler A."/>
            <person name="Barry K."/>
            <person name="LaButti K."/>
            <person name="Morin E."/>
            <person name="Salamov A."/>
            <person name="Lipzen A."/>
            <person name="Mereny Z."/>
            <person name="Hegedus B."/>
            <person name="Baldrian P."/>
            <person name="Stursova M."/>
            <person name="Weitz H."/>
            <person name="Taylor A."/>
            <person name="Grigoriev I.V."/>
            <person name="Nagy L.G."/>
            <person name="Martin F."/>
            <person name="Kauserud H."/>
        </authorList>
    </citation>
    <scope>NUCLEOTIDE SEQUENCE</scope>
    <source>
        <strain evidence="8">9284</strain>
    </source>
</reference>